<dbReference type="InterPro" id="IPR011604">
    <property type="entry name" value="PDDEXK-like_dom_sf"/>
</dbReference>
<dbReference type="AlphaFoldDB" id="A0A382DAD3"/>
<dbReference type="Pfam" id="PF12705">
    <property type="entry name" value="PDDEXK_1"/>
    <property type="match status" value="1"/>
</dbReference>
<organism evidence="2">
    <name type="scientific">marine metagenome</name>
    <dbReference type="NCBI Taxonomy" id="408172"/>
    <lineage>
        <taxon>unclassified sequences</taxon>
        <taxon>metagenomes</taxon>
        <taxon>ecological metagenomes</taxon>
    </lineage>
</organism>
<dbReference type="Gene3D" id="3.90.320.10">
    <property type="match status" value="1"/>
</dbReference>
<dbReference type="EMBL" id="UINC01038296">
    <property type="protein sequence ID" value="SVB35109.1"/>
    <property type="molecule type" value="Genomic_DNA"/>
</dbReference>
<evidence type="ECO:0000313" key="2">
    <source>
        <dbReference type="EMBL" id="SVB35109.1"/>
    </source>
</evidence>
<accession>A0A382DAD3</accession>
<dbReference type="InterPro" id="IPR011335">
    <property type="entry name" value="Restrct_endonuc-II-like"/>
</dbReference>
<dbReference type="InterPro" id="IPR038726">
    <property type="entry name" value="PDDEXK_AddAB-type"/>
</dbReference>
<evidence type="ECO:0000259" key="1">
    <source>
        <dbReference type="Pfam" id="PF12705"/>
    </source>
</evidence>
<dbReference type="SUPFAM" id="SSF52980">
    <property type="entry name" value="Restriction endonuclease-like"/>
    <property type="match status" value="1"/>
</dbReference>
<gene>
    <name evidence="2" type="ORF">METZ01_LOCUS187963</name>
</gene>
<proteinExistence type="predicted"/>
<sequence length="235" mass="26956">MKNIIDPNISLESETHRYTLSTDPDLEFESVTTLVARFFEPFESVKIASDLVANNEKYIGRTVEELIAEWDAKRDHGTSVHGQIEEYLRNETIATEPKALLALKWLGKYRMKSELKLFPEVIVYSKKLKIAGTVDLLVQDLLTGKYELLDWKTSKRIYTKSYAGKTGINSVTKDLLDCNFTRYSLQLSFYRYLLEKQHGLDVSGQYIVHLKDDACHGYVAPYLDSHVAAILKHTQ</sequence>
<reference evidence="2" key="1">
    <citation type="submission" date="2018-05" db="EMBL/GenBank/DDBJ databases">
        <authorList>
            <person name="Lanie J.A."/>
            <person name="Ng W.-L."/>
            <person name="Kazmierczak K.M."/>
            <person name="Andrzejewski T.M."/>
            <person name="Davidsen T.M."/>
            <person name="Wayne K.J."/>
            <person name="Tettelin H."/>
            <person name="Glass J.I."/>
            <person name="Rusch D."/>
            <person name="Podicherti R."/>
            <person name="Tsui H.-C.T."/>
            <person name="Winkler M.E."/>
        </authorList>
    </citation>
    <scope>NUCLEOTIDE SEQUENCE</scope>
</reference>
<protein>
    <recommendedName>
        <fullName evidence="1">PD-(D/E)XK endonuclease-like domain-containing protein</fullName>
    </recommendedName>
</protein>
<feature type="domain" description="PD-(D/E)XK endonuclease-like" evidence="1">
    <location>
        <begin position="53"/>
        <end position="210"/>
    </location>
</feature>
<name>A0A382DAD3_9ZZZZ</name>